<dbReference type="AlphaFoldDB" id="A0A6C0R904"/>
<dbReference type="KEGG" id="drc:G0Q07_04105"/>
<dbReference type="RefSeq" id="WP_163344897.1">
    <property type="nucleotide sequence ID" value="NZ_CP048409.1"/>
</dbReference>
<dbReference type="EMBL" id="CP048409">
    <property type="protein sequence ID" value="QIA06968.1"/>
    <property type="molecule type" value="Genomic_DNA"/>
</dbReference>
<sequence>MKDNFKNGKPELKETGPVWSVKVDIPTAVSEDSIRLYKKARILKLKVILN</sequence>
<protein>
    <submittedName>
        <fullName evidence="1">Uncharacterized protein</fullName>
    </submittedName>
</protein>
<evidence type="ECO:0000313" key="1">
    <source>
        <dbReference type="EMBL" id="QIA06968.1"/>
    </source>
</evidence>
<name>A0A6C0R904_9BACT</name>
<dbReference type="Proteomes" id="UP000474630">
    <property type="component" value="Chromosome"/>
</dbReference>
<accession>A0A6C0R904</accession>
<proteinExistence type="predicted"/>
<organism evidence="1 2">
    <name type="scientific">Draconibacterium halophilum</name>
    <dbReference type="NCBI Taxonomy" id="2706887"/>
    <lineage>
        <taxon>Bacteria</taxon>
        <taxon>Pseudomonadati</taxon>
        <taxon>Bacteroidota</taxon>
        <taxon>Bacteroidia</taxon>
        <taxon>Marinilabiliales</taxon>
        <taxon>Prolixibacteraceae</taxon>
        <taxon>Draconibacterium</taxon>
    </lineage>
</organism>
<reference evidence="1 2" key="1">
    <citation type="submission" date="2020-02" db="EMBL/GenBank/DDBJ databases">
        <title>Genome sequencing for Draconibacterium sp. strain M1.</title>
        <authorList>
            <person name="Park S.-J."/>
        </authorList>
    </citation>
    <scope>NUCLEOTIDE SEQUENCE [LARGE SCALE GENOMIC DNA]</scope>
    <source>
        <strain evidence="1 2">M1</strain>
    </source>
</reference>
<evidence type="ECO:0000313" key="2">
    <source>
        <dbReference type="Proteomes" id="UP000474630"/>
    </source>
</evidence>
<gene>
    <name evidence="1" type="ORF">G0Q07_04105</name>
</gene>
<keyword evidence="2" id="KW-1185">Reference proteome</keyword>